<feature type="compositionally biased region" description="Basic and acidic residues" evidence="6">
    <location>
        <begin position="547"/>
        <end position="558"/>
    </location>
</feature>
<evidence type="ECO:0000256" key="1">
    <source>
        <dbReference type="ARBA" id="ARBA00004141"/>
    </source>
</evidence>
<dbReference type="EMBL" id="JARVKF010000415">
    <property type="protein sequence ID" value="KAK9415548.1"/>
    <property type="molecule type" value="Genomic_DNA"/>
</dbReference>
<accession>A0ABR2ULN1</accession>
<feature type="region of interest" description="Disordered" evidence="6">
    <location>
        <begin position="542"/>
        <end position="573"/>
    </location>
</feature>
<feature type="transmembrane region" description="Helical" evidence="7">
    <location>
        <begin position="324"/>
        <end position="343"/>
    </location>
</feature>
<keyword evidence="4 7" id="KW-1133">Transmembrane helix</keyword>
<keyword evidence="2" id="KW-0813">Transport</keyword>
<dbReference type="Pfam" id="PF07690">
    <property type="entry name" value="MFS_1"/>
    <property type="match status" value="1"/>
</dbReference>
<gene>
    <name evidence="9" type="ORF">SUNI508_10388</name>
</gene>
<feature type="transmembrane region" description="Helical" evidence="7">
    <location>
        <begin position="241"/>
        <end position="260"/>
    </location>
</feature>
<dbReference type="InterPro" id="IPR011701">
    <property type="entry name" value="MFS"/>
</dbReference>
<dbReference type="PRINTS" id="PR01036">
    <property type="entry name" value="TCRTETB"/>
</dbReference>
<dbReference type="PANTHER" id="PTHR23502">
    <property type="entry name" value="MAJOR FACILITATOR SUPERFAMILY"/>
    <property type="match status" value="1"/>
</dbReference>
<dbReference type="PANTHER" id="PTHR23502:SF51">
    <property type="entry name" value="QUINIDINE RESISTANCE PROTEIN 1-RELATED"/>
    <property type="match status" value="1"/>
</dbReference>
<evidence type="ECO:0000256" key="2">
    <source>
        <dbReference type="ARBA" id="ARBA00022448"/>
    </source>
</evidence>
<evidence type="ECO:0000256" key="4">
    <source>
        <dbReference type="ARBA" id="ARBA00022989"/>
    </source>
</evidence>
<evidence type="ECO:0000259" key="8">
    <source>
        <dbReference type="PROSITE" id="PS50850"/>
    </source>
</evidence>
<evidence type="ECO:0000256" key="3">
    <source>
        <dbReference type="ARBA" id="ARBA00022692"/>
    </source>
</evidence>
<comment type="subcellular location">
    <subcellularLocation>
        <location evidence="1">Membrane</location>
        <topology evidence="1">Multi-pass membrane protein</topology>
    </subcellularLocation>
</comment>
<organism evidence="9 10">
    <name type="scientific">Seiridium unicorne</name>
    <dbReference type="NCBI Taxonomy" id="138068"/>
    <lineage>
        <taxon>Eukaryota</taxon>
        <taxon>Fungi</taxon>
        <taxon>Dikarya</taxon>
        <taxon>Ascomycota</taxon>
        <taxon>Pezizomycotina</taxon>
        <taxon>Sordariomycetes</taxon>
        <taxon>Xylariomycetidae</taxon>
        <taxon>Amphisphaeriales</taxon>
        <taxon>Sporocadaceae</taxon>
        <taxon>Seiridium</taxon>
    </lineage>
</organism>
<comment type="caution">
    <text evidence="9">The sequence shown here is derived from an EMBL/GenBank/DDBJ whole genome shotgun (WGS) entry which is preliminary data.</text>
</comment>
<feature type="domain" description="Major facilitator superfamily (MFS) profile" evidence="8">
    <location>
        <begin position="86"/>
        <end position="529"/>
    </location>
</feature>
<keyword evidence="5 7" id="KW-0472">Membrane</keyword>
<feature type="transmembrane region" description="Helical" evidence="7">
    <location>
        <begin position="83"/>
        <end position="104"/>
    </location>
</feature>
<feature type="compositionally biased region" description="Basic and acidic residues" evidence="6">
    <location>
        <begin position="54"/>
        <end position="65"/>
    </location>
</feature>
<keyword evidence="3 7" id="KW-0812">Transmembrane</keyword>
<feature type="transmembrane region" description="Helical" evidence="7">
    <location>
        <begin position="355"/>
        <end position="379"/>
    </location>
</feature>
<feature type="transmembrane region" description="Helical" evidence="7">
    <location>
        <begin position="412"/>
        <end position="432"/>
    </location>
</feature>
<evidence type="ECO:0000256" key="7">
    <source>
        <dbReference type="SAM" id="Phobius"/>
    </source>
</evidence>
<dbReference type="InterPro" id="IPR020846">
    <property type="entry name" value="MFS_dom"/>
</dbReference>
<evidence type="ECO:0000313" key="10">
    <source>
        <dbReference type="Proteomes" id="UP001408356"/>
    </source>
</evidence>
<evidence type="ECO:0000313" key="9">
    <source>
        <dbReference type="EMBL" id="KAK9415548.1"/>
    </source>
</evidence>
<dbReference type="InterPro" id="IPR036259">
    <property type="entry name" value="MFS_trans_sf"/>
</dbReference>
<feature type="transmembrane region" description="Helical" evidence="7">
    <location>
        <begin position="504"/>
        <end position="524"/>
    </location>
</feature>
<sequence length="573" mass="62558">MNEDYKGPATSGITDRSSKELEGLANQNATSTSDLALPNRAFEYRGSSDNSQNGDHEERQRDLETLSRVSSGPAYTVFSRKMIWWIIAMNCVAAFMSPITANIYFPAIPALADDLGVSTADINLSLTTSMIFQGLSPTLVGDFGDAAGRRPAFIIAFIIYLGANIGLALQRNYAALLVLRCLQSAGSSGTIALVFGVVADMATTSERGKFMGIVGAGLTIGPTFGPLIGGLLTQFLGWPSVFWFCTIVAVVFLVPYAVAVPETGRKVVGNGSIKPQAWNMTLLDYIRFRRLPRDPSVGRPKQKIPIPNPFNTLRVLFNKDMAMVLFYNALLYVGFMVVAATLSTQFDIIYHFDELTLGLCYLPIGGATLVASIAQGFVLDWNYRRTAQKLGFKIDKKRGDNLKDFPIERVRIQVIVPMIFMGSLFYIGYAWALQAEAHVAVPLVLTFFIGLFITGSFQVINTLIVDLYPEAPATATAANNLVRCLFGAVATAVIEDMISGIGRGWSFTLIALLFMIPSPILWVIQKHGPTWREQRRLKSLAQNETKAAMEKEKLEAHAESSGVVGTAEEPKAA</sequence>
<dbReference type="Proteomes" id="UP001408356">
    <property type="component" value="Unassembled WGS sequence"/>
</dbReference>
<feature type="transmembrane region" description="Helical" evidence="7">
    <location>
        <begin position="210"/>
        <end position="229"/>
    </location>
</feature>
<evidence type="ECO:0000256" key="6">
    <source>
        <dbReference type="SAM" id="MobiDB-lite"/>
    </source>
</evidence>
<reference evidence="9 10" key="1">
    <citation type="journal article" date="2024" name="J. Plant Pathol.">
        <title>Sequence and assembly of the genome of Seiridium unicorne, isolate CBS 538.82, causal agent of cypress canker disease.</title>
        <authorList>
            <person name="Scali E."/>
            <person name="Rocca G.D."/>
            <person name="Danti R."/>
            <person name="Garbelotto M."/>
            <person name="Barberini S."/>
            <person name="Baroncelli R."/>
            <person name="Emiliani G."/>
        </authorList>
    </citation>
    <scope>NUCLEOTIDE SEQUENCE [LARGE SCALE GENOMIC DNA]</scope>
    <source>
        <strain evidence="9 10">BM-138-508</strain>
    </source>
</reference>
<dbReference type="PROSITE" id="PS50850">
    <property type="entry name" value="MFS"/>
    <property type="match status" value="1"/>
</dbReference>
<feature type="transmembrane region" description="Helical" evidence="7">
    <location>
        <begin position="175"/>
        <end position="198"/>
    </location>
</feature>
<name>A0ABR2ULN1_9PEZI</name>
<dbReference type="Gene3D" id="1.20.1250.20">
    <property type="entry name" value="MFS general substrate transporter like domains"/>
    <property type="match status" value="1"/>
</dbReference>
<feature type="transmembrane region" description="Helical" evidence="7">
    <location>
        <begin position="152"/>
        <end position="169"/>
    </location>
</feature>
<keyword evidence="10" id="KW-1185">Reference proteome</keyword>
<dbReference type="SUPFAM" id="SSF103473">
    <property type="entry name" value="MFS general substrate transporter"/>
    <property type="match status" value="1"/>
</dbReference>
<feature type="transmembrane region" description="Helical" evidence="7">
    <location>
        <begin position="444"/>
        <end position="468"/>
    </location>
</feature>
<feature type="compositionally biased region" description="Polar residues" evidence="6">
    <location>
        <begin position="25"/>
        <end position="34"/>
    </location>
</feature>
<protein>
    <submittedName>
        <fullName evidence="9">Chloramphenicol resistance protein</fullName>
    </submittedName>
</protein>
<proteinExistence type="predicted"/>
<feature type="region of interest" description="Disordered" evidence="6">
    <location>
        <begin position="1"/>
        <end position="65"/>
    </location>
</feature>
<evidence type="ECO:0000256" key="5">
    <source>
        <dbReference type="ARBA" id="ARBA00023136"/>
    </source>
</evidence>